<evidence type="ECO:0000313" key="3">
    <source>
        <dbReference type="Proteomes" id="UP000293483"/>
    </source>
</evidence>
<protein>
    <recommendedName>
        <fullName evidence="4">Outer membrane lipoprotein</fullName>
    </recommendedName>
</protein>
<organism evidence="2 3">
    <name type="scientific">Acinetobacter bouvetii</name>
    <dbReference type="NCBI Taxonomy" id="202951"/>
    <lineage>
        <taxon>Bacteria</taxon>
        <taxon>Pseudomonadati</taxon>
        <taxon>Pseudomonadota</taxon>
        <taxon>Gammaproteobacteria</taxon>
        <taxon>Moraxellales</taxon>
        <taxon>Moraxellaceae</taxon>
        <taxon>Acinetobacter</taxon>
    </lineage>
</organism>
<dbReference type="Proteomes" id="UP000293483">
    <property type="component" value="Unassembled WGS sequence"/>
</dbReference>
<name>A0A4Q7AXP0_9GAMM</name>
<feature type="signal peptide" evidence="1">
    <location>
        <begin position="1"/>
        <end position="24"/>
    </location>
</feature>
<evidence type="ECO:0000313" key="2">
    <source>
        <dbReference type="EMBL" id="RZG65346.1"/>
    </source>
</evidence>
<evidence type="ECO:0008006" key="4">
    <source>
        <dbReference type="Google" id="ProtNLM"/>
    </source>
</evidence>
<feature type="chain" id="PRO_5020968122" description="Outer membrane lipoprotein" evidence="1">
    <location>
        <begin position="25"/>
        <end position="268"/>
    </location>
</feature>
<dbReference type="RefSeq" id="WP_130147245.1">
    <property type="nucleotide sequence ID" value="NZ_SGSU01000016.1"/>
</dbReference>
<dbReference type="AlphaFoldDB" id="A0A4Q7AXP0"/>
<accession>A0A4Q7AXP0</accession>
<reference evidence="2 3" key="1">
    <citation type="submission" date="2019-02" db="EMBL/GenBank/DDBJ databases">
        <title>The Batch Genome Submission of Acinetobacter spp. strains.</title>
        <authorList>
            <person name="Qin J."/>
            <person name="Hu Y."/>
            <person name="Ye H."/>
            <person name="Wei L."/>
            <person name="Feng Y."/>
            <person name="Zong Z."/>
        </authorList>
    </citation>
    <scope>NUCLEOTIDE SEQUENCE [LARGE SCALE GENOMIC DNA]</scope>
    <source>
        <strain evidence="2 3">WCHABo060081</strain>
    </source>
</reference>
<dbReference type="EMBL" id="SGSU01000016">
    <property type="protein sequence ID" value="RZG65346.1"/>
    <property type="molecule type" value="Genomic_DNA"/>
</dbReference>
<gene>
    <name evidence="2" type="ORF">EXE25_13820</name>
</gene>
<evidence type="ECO:0000256" key="1">
    <source>
        <dbReference type="SAM" id="SignalP"/>
    </source>
</evidence>
<proteinExistence type="predicted"/>
<dbReference type="PROSITE" id="PS51257">
    <property type="entry name" value="PROKAR_LIPOPROTEIN"/>
    <property type="match status" value="1"/>
</dbReference>
<dbReference type="STRING" id="202951.GCA_001485025_02747"/>
<comment type="caution">
    <text evidence="2">The sequence shown here is derived from an EMBL/GenBank/DDBJ whole genome shotgun (WGS) entry which is preliminary data.</text>
</comment>
<keyword evidence="1" id="KW-0732">Signal</keyword>
<sequence length="268" mass="28759">MTRIQMRLWSIISSIFMLILTACSSTVVHSPSDASQNMQAASEMASADLAQPAASRASLSSGNSRILTEQRLGTKWGDDINSPITQVNLKRLSAAPIAETQIRYADKPFSGRGINGISLASGKISFSVVDDRGRTLPLYRDGQQYFLSAREGQSYVLKYSNSSAQTYEIVASVDGLDVINGQRASRYNSGYVLRPYSSLAIEGFRKSNAAVASFTFSKPKDAYAANSANGSIYNTGVIGTVVYELNAPRGVAQPEGQYAPAPNAFPAD</sequence>